<dbReference type="Gene3D" id="3.40.50.300">
    <property type="entry name" value="P-loop containing nucleotide triphosphate hydrolases"/>
    <property type="match status" value="1"/>
</dbReference>
<dbReference type="GO" id="GO:0005524">
    <property type="term" value="F:ATP binding"/>
    <property type="evidence" value="ECO:0007669"/>
    <property type="project" value="UniProtKB-KW"/>
</dbReference>
<evidence type="ECO:0000313" key="7">
    <source>
        <dbReference type="EMBL" id="MBA0671212.1"/>
    </source>
</evidence>
<sequence>MTEYVAPIAVKILTNQAKEYTSPYLRYVFCYGEIVEDFTNNALKLRKHMVKTHVDEAKRQLEHIYEDVEDWLRRAEKELEETQNLKHEIDCVKCFKWCPKWGWRCCLSKKLAENTSIISKLLETSNSAQVSYHGSLQGIEFTTPTDCVGPASSKSALIGIMEAINDNGVNMIGLYGMVGVGKTTLAKEVGKHAREQKLYDKIVMFTVSQNPNINKIQDKVADFFGFKFETSSQEGKAEALFRSMQGVNKILVIVDDLWEEFKLESIGIPFGDGHKGCKILLTTCHQQVCIKINCQKVIQLGILSEDEAWVLFRERAGLDHYCSSLNDVAKEVAGECKGLPPVLDTVARALKDESLDAWRALKQRFKDSRHLVNEEVLGDVFKGLNAYLKEGNNQITENDIQVCFLLCSLVPDYEEIRIDIQIGVGLFPNVYSIEDKSKEIGMAPKILQKSSLLLETYNAKTIRMHGVVRDFAHRLTSTGENRFMVKDETLFLAGEWDDLQVVSKTFFGEMKALQVLLLRNVSFSPTGFHSLPNLKTWCCINCELKNFSSSMTNMRSLEILALFGTKIDEISEELVKLSTLKLLYVE</sequence>
<evidence type="ECO:0000313" key="8">
    <source>
        <dbReference type="Proteomes" id="UP000593573"/>
    </source>
</evidence>
<gene>
    <name evidence="7" type="ORF">Goklo_024375</name>
</gene>
<comment type="similarity">
    <text evidence="1">Belongs to the disease resistance NB-LRR family.</text>
</comment>
<feature type="domain" description="NB-ARC" evidence="6">
    <location>
        <begin position="166"/>
        <end position="316"/>
    </location>
</feature>
<name>A0A7J8W8H5_9ROSI</name>
<dbReference type="GO" id="GO:0043531">
    <property type="term" value="F:ADP binding"/>
    <property type="evidence" value="ECO:0007669"/>
    <property type="project" value="InterPro"/>
</dbReference>
<dbReference type="GO" id="GO:0006952">
    <property type="term" value="P:defense response"/>
    <property type="evidence" value="ECO:0007669"/>
    <property type="project" value="UniProtKB-KW"/>
</dbReference>
<comment type="caution">
    <text evidence="7">The sequence shown here is derived from an EMBL/GenBank/DDBJ whole genome shotgun (WGS) entry which is preliminary data.</text>
</comment>
<dbReference type="SUPFAM" id="SSF52540">
    <property type="entry name" value="P-loop containing nucleoside triphosphate hydrolases"/>
    <property type="match status" value="1"/>
</dbReference>
<dbReference type="EMBL" id="JABFAB010239934">
    <property type="protein sequence ID" value="MBA0671212.1"/>
    <property type="molecule type" value="Genomic_DNA"/>
</dbReference>
<keyword evidence="4" id="KW-0067">ATP-binding</keyword>
<evidence type="ECO:0000256" key="3">
    <source>
        <dbReference type="ARBA" id="ARBA00022821"/>
    </source>
</evidence>
<reference evidence="7 8" key="1">
    <citation type="journal article" date="2019" name="Genome Biol. Evol.">
        <title>Insights into the evolution of the New World diploid cottons (Gossypium, subgenus Houzingenia) based on genome sequencing.</title>
        <authorList>
            <person name="Grover C.E."/>
            <person name="Arick M.A. 2nd"/>
            <person name="Thrash A."/>
            <person name="Conover J.L."/>
            <person name="Sanders W.S."/>
            <person name="Peterson D.G."/>
            <person name="Frelichowski J.E."/>
            <person name="Scheffler J.A."/>
            <person name="Scheffler B.E."/>
            <person name="Wendel J.F."/>
        </authorList>
    </citation>
    <scope>NUCLEOTIDE SEQUENCE [LARGE SCALE GENOMIC DNA]</scope>
    <source>
        <strain evidence="7">57</strain>
        <tissue evidence="7">Leaf</tissue>
    </source>
</reference>
<dbReference type="PANTHER" id="PTHR33463">
    <property type="entry name" value="NB-ARC DOMAIN-CONTAINING PROTEIN-RELATED"/>
    <property type="match status" value="1"/>
</dbReference>
<dbReference type="InterPro" id="IPR042197">
    <property type="entry name" value="Apaf_helical"/>
</dbReference>
<dbReference type="InterPro" id="IPR050905">
    <property type="entry name" value="Plant_NBS-LRR"/>
</dbReference>
<dbReference type="AlphaFoldDB" id="A0A7J8W8H5"/>
<dbReference type="Gene3D" id="3.80.10.10">
    <property type="entry name" value="Ribonuclease Inhibitor"/>
    <property type="match status" value="1"/>
</dbReference>
<keyword evidence="5" id="KW-0175">Coiled coil</keyword>
<dbReference type="Gene3D" id="1.10.8.430">
    <property type="entry name" value="Helical domain of apoptotic protease-activating factors"/>
    <property type="match status" value="1"/>
</dbReference>
<keyword evidence="3" id="KW-0611">Plant defense</keyword>
<evidence type="ECO:0000256" key="1">
    <source>
        <dbReference type="ARBA" id="ARBA00008894"/>
    </source>
</evidence>
<organism evidence="7 8">
    <name type="scientific">Gossypium klotzschianum</name>
    <dbReference type="NCBI Taxonomy" id="34286"/>
    <lineage>
        <taxon>Eukaryota</taxon>
        <taxon>Viridiplantae</taxon>
        <taxon>Streptophyta</taxon>
        <taxon>Embryophyta</taxon>
        <taxon>Tracheophyta</taxon>
        <taxon>Spermatophyta</taxon>
        <taxon>Magnoliopsida</taxon>
        <taxon>eudicotyledons</taxon>
        <taxon>Gunneridae</taxon>
        <taxon>Pentapetalae</taxon>
        <taxon>rosids</taxon>
        <taxon>malvids</taxon>
        <taxon>Malvales</taxon>
        <taxon>Malvaceae</taxon>
        <taxon>Malvoideae</taxon>
        <taxon>Gossypium</taxon>
    </lineage>
</organism>
<evidence type="ECO:0000259" key="6">
    <source>
        <dbReference type="Pfam" id="PF00931"/>
    </source>
</evidence>
<dbReference type="FunFam" id="3.40.50.300:FF:001091">
    <property type="entry name" value="Probable disease resistance protein At1g61300"/>
    <property type="match status" value="1"/>
</dbReference>
<dbReference type="Pfam" id="PF00931">
    <property type="entry name" value="NB-ARC"/>
    <property type="match status" value="1"/>
</dbReference>
<keyword evidence="8" id="KW-1185">Reference proteome</keyword>
<keyword evidence="2" id="KW-0547">Nucleotide-binding</keyword>
<evidence type="ECO:0000256" key="2">
    <source>
        <dbReference type="ARBA" id="ARBA00022741"/>
    </source>
</evidence>
<evidence type="ECO:0000256" key="4">
    <source>
        <dbReference type="ARBA" id="ARBA00022840"/>
    </source>
</evidence>
<dbReference type="SUPFAM" id="SSF52047">
    <property type="entry name" value="RNI-like"/>
    <property type="match status" value="1"/>
</dbReference>
<dbReference type="InterPro" id="IPR032675">
    <property type="entry name" value="LRR_dom_sf"/>
</dbReference>
<feature type="coiled-coil region" evidence="5">
    <location>
        <begin position="54"/>
        <end position="92"/>
    </location>
</feature>
<dbReference type="PRINTS" id="PR00364">
    <property type="entry name" value="DISEASERSIST"/>
</dbReference>
<dbReference type="InterPro" id="IPR027417">
    <property type="entry name" value="P-loop_NTPase"/>
</dbReference>
<proteinExistence type="inferred from homology"/>
<dbReference type="Proteomes" id="UP000593573">
    <property type="component" value="Unassembled WGS sequence"/>
</dbReference>
<dbReference type="OrthoDB" id="953388at2759"/>
<dbReference type="InterPro" id="IPR002182">
    <property type="entry name" value="NB-ARC"/>
</dbReference>
<protein>
    <recommendedName>
        <fullName evidence="6">NB-ARC domain-containing protein</fullName>
    </recommendedName>
</protein>
<feature type="non-terminal residue" evidence="7">
    <location>
        <position position="1"/>
    </location>
</feature>
<dbReference type="PANTHER" id="PTHR33463:SF117">
    <property type="entry name" value="CC-NBS-LRR RESISTANCE PROTEIN"/>
    <property type="match status" value="1"/>
</dbReference>
<evidence type="ECO:0000256" key="5">
    <source>
        <dbReference type="SAM" id="Coils"/>
    </source>
</evidence>
<accession>A0A7J8W8H5</accession>